<name>A0ABV1N5V0_9GAMM</name>
<keyword evidence="1" id="KW-0175">Coiled coil</keyword>
<dbReference type="EMBL" id="JBEGCI010000008">
    <property type="protein sequence ID" value="MEQ6889109.1"/>
    <property type="molecule type" value="Genomic_DNA"/>
</dbReference>
<evidence type="ECO:0000313" key="3">
    <source>
        <dbReference type="EMBL" id="MEQ6889109.1"/>
    </source>
</evidence>
<evidence type="ECO:0000313" key="4">
    <source>
        <dbReference type="Proteomes" id="UP001472978"/>
    </source>
</evidence>
<protein>
    <submittedName>
        <fullName evidence="3">Uncharacterized protein</fullName>
    </submittedName>
</protein>
<proteinExistence type="predicted"/>
<gene>
    <name evidence="3" type="ORF">ABE957_10535</name>
</gene>
<reference evidence="3 4" key="1">
    <citation type="submission" date="2024-05" db="EMBL/GenBank/DDBJ databases">
        <title>Halomonas sp. CS7 16S ribosomal RNA gene Genome sequencing and assembly.</title>
        <authorList>
            <person name="Yook S."/>
        </authorList>
    </citation>
    <scope>NUCLEOTIDE SEQUENCE [LARGE SCALE GENOMIC DNA]</scope>
    <source>
        <strain evidence="3 4">CS7</strain>
    </source>
</reference>
<keyword evidence="2" id="KW-1133">Transmembrane helix</keyword>
<dbReference type="Proteomes" id="UP001472978">
    <property type="component" value="Unassembled WGS sequence"/>
</dbReference>
<comment type="caution">
    <text evidence="3">The sequence shown here is derived from an EMBL/GenBank/DDBJ whole genome shotgun (WGS) entry which is preliminary data.</text>
</comment>
<feature type="coiled-coil region" evidence="1">
    <location>
        <begin position="118"/>
        <end position="145"/>
    </location>
</feature>
<feature type="transmembrane region" description="Helical" evidence="2">
    <location>
        <begin position="12"/>
        <end position="30"/>
    </location>
</feature>
<evidence type="ECO:0000256" key="1">
    <source>
        <dbReference type="SAM" id="Coils"/>
    </source>
</evidence>
<sequence length="157" mass="18492">MDLTWISIADTAVKIGFGATISALSGYFVLVKKQGHEDRKEQRKYFHMLQEEKKSKYVEFLSLSQELIQNYLYDSCSPAADDYKRYLRIFNEVQIISSDAIRVTAFEAMHAVQSFILLRKNQQEHRLLEEMVKDARKKISKLQKVAQKEVTRRYQYT</sequence>
<evidence type="ECO:0000256" key="2">
    <source>
        <dbReference type="SAM" id="Phobius"/>
    </source>
</evidence>
<keyword evidence="4" id="KW-1185">Reference proteome</keyword>
<dbReference type="RefSeq" id="WP_349758641.1">
    <property type="nucleotide sequence ID" value="NZ_JBEGCI010000008.1"/>
</dbReference>
<accession>A0ABV1N5V0</accession>
<keyword evidence="2" id="KW-0472">Membrane</keyword>
<organism evidence="3 4">
    <name type="scientific">Halomonas pelophila</name>
    <dbReference type="NCBI Taxonomy" id="3151122"/>
    <lineage>
        <taxon>Bacteria</taxon>
        <taxon>Pseudomonadati</taxon>
        <taxon>Pseudomonadota</taxon>
        <taxon>Gammaproteobacteria</taxon>
        <taxon>Oceanospirillales</taxon>
        <taxon>Halomonadaceae</taxon>
        <taxon>Halomonas</taxon>
    </lineage>
</organism>
<keyword evidence="2" id="KW-0812">Transmembrane</keyword>